<reference evidence="2 3" key="1">
    <citation type="submission" date="2018-01" db="EMBL/GenBank/DDBJ databases">
        <title>Genome sequence of the PGP bacterium Paenibacillus illinoisensis E3.</title>
        <authorList>
            <person name="Rolli E."/>
            <person name="Marasco R."/>
            <person name="Bessem C."/>
            <person name="Michoud G."/>
            <person name="Gaiarsa S."/>
            <person name="Borin S."/>
            <person name="Daffonchio D."/>
        </authorList>
    </citation>
    <scope>NUCLEOTIDE SEQUENCE [LARGE SCALE GENOMIC DNA]</scope>
    <source>
        <strain evidence="2 3">E3</strain>
    </source>
</reference>
<dbReference type="EMBL" id="PRLG01000002">
    <property type="protein sequence ID" value="PYY31254.1"/>
    <property type="molecule type" value="Genomic_DNA"/>
</dbReference>
<accession>A0A2W0CGU8</accession>
<dbReference type="AlphaFoldDB" id="A0A2W0CGU8"/>
<protein>
    <recommendedName>
        <fullName evidence="1">DinB-like domain-containing protein</fullName>
    </recommendedName>
</protein>
<name>A0A2W0CGU8_9BACL</name>
<proteinExistence type="predicted"/>
<dbReference type="InterPro" id="IPR034660">
    <property type="entry name" value="DinB/YfiT-like"/>
</dbReference>
<gene>
    <name evidence="2" type="ORF">PIL02S_00345</name>
</gene>
<dbReference type="InterPro" id="IPR024775">
    <property type="entry name" value="DinB-like"/>
</dbReference>
<dbReference type="RefSeq" id="WP_110755813.1">
    <property type="nucleotide sequence ID" value="NZ_PRLG01000002.1"/>
</dbReference>
<evidence type="ECO:0000259" key="1">
    <source>
        <dbReference type="Pfam" id="PF12867"/>
    </source>
</evidence>
<comment type="caution">
    <text evidence="2">The sequence shown here is derived from an EMBL/GenBank/DDBJ whole genome shotgun (WGS) entry which is preliminary data.</text>
</comment>
<dbReference type="Proteomes" id="UP000247459">
    <property type="component" value="Unassembled WGS sequence"/>
</dbReference>
<feature type="domain" description="DinB-like" evidence="1">
    <location>
        <begin position="11"/>
        <end position="146"/>
    </location>
</feature>
<dbReference type="Pfam" id="PF12867">
    <property type="entry name" value="DinB_2"/>
    <property type="match status" value="1"/>
</dbReference>
<dbReference type="Gene3D" id="1.20.120.450">
    <property type="entry name" value="dinb family like domain"/>
    <property type="match status" value="1"/>
</dbReference>
<sequence length="159" mass="18349">MKFSEDVLWNQLQDVRQFTLDVCDSVDEGQVHDVPKGFNNSVLWNVGHIILDQDMWFHYLIADDSEVPADYAKFFGYGTSPATWDAAPPSWSQLIERLRVQPDQLKNKFTGRLEEPLLRESELGMSTIGEVIPRTLYHEWYHLGYIQSIRRCLSVSSVG</sequence>
<dbReference type="OrthoDB" id="4295522at2"/>
<evidence type="ECO:0000313" key="3">
    <source>
        <dbReference type="Proteomes" id="UP000247459"/>
    </source>
</evidence>
<dbReference type="SUPFAM" id="SSF109854">
    <property type="entry name" value="DinB/YfiT-like putative metalloenzymes"/>
    <property type="match status" value="1"/>
</dbReference>
<evidence type="ECO:0000313" key="2">
    <source>
        <dbReference type="EMBL" id="PYY31254.1"/>
    </source>
</evidence>
<organism evidence="2 3">
    <name type="scientific">Paenibacillus illinoisensis</name>
    <dbReference type="NCBI Taxonomy" id="59845"/>
    <lineage>
        <taxon>Bacteria</taxon>
        <taxon>Bacillati</taxon>
        <taxon>Bacillota</taxon>
        <taxon>Bacilli</taxon>
        <taxon>Bacillales</taxon>
        <taxon>Paenibacillaceae</taxon>
        <taxon>Paenibacillus</taxon>
    </lineage>
</organism>